<feature type="binding site" evidence="16">
    <location>
        <position position="78"/>
    </location>
    <ligand>
        <name>Ca(2+)</name>
        <dbReference type="ChEBI" id="CHEBI:29108"/>
        <label>1</label>
    </ligand>
</feature>
<dbReference type="HOGENOM" id="CLU_010543_0_1_1"/>
<dbReference type="EnsemblPlants" id="KQJ97860">
    <property type="protein sequence ID" value="KQJ97860"/>
    <property type="gene ID" value="BRADI_3g33780v3"/>
</dbReference>
<dbReference type="OrthoDB" id="2113341at2759"/>
<dbReference type="KEGG" id="bdi:100840934"/>
<name>I1I6A5_BRADI</name>
<evidence type="ECO:0000256" key="17">
    <source>
        <dbReference type="PIRSR" id="PIRSR600823-5"/>
    </source>
</evidence>
<dbReference type="AlphaFoldDB" id="I1I6A5"/>
<dbReference type="RefSeq" id="XP_003572103.1">
    <property type="nucleotide sequence ID" value="XM_003572055.4"/>
</dbReference>
<feature type="binding site" evidence="16">
    <location>
        <position position="76"/>
    </location>
    <ligand>
        <name>Ca(2+)</name>
        <dbReference type="ChEBI" id="CHEBI:29108"/>
        <label>1</label>
    </ligand>
</feature>
<feature type="chain" id="PRO_5013982780" description="Peroxidase" evidence="18">
    <location>
        <begin position="24"/>
        <end position="323"/>
    </location>
</feature>
<comment type="catalytic activity">
    <reaction evidence="1 18">
        <text>2 a phenolic donor + H2O2 = 2 a phenolic radical donor + 2 H2O</text>
        <dbReference type="Rhea" id="RHEA:56136"/>
        <dbReference type="ChEBI" id="CHEBI:15377"/>
        <dbReference type="ChEBI" id="CHEBI:16240"/>
        <dbReference type="ChEBI" id="CHEBI:139520"/>
        <dbReference type="ChEBI" id="CHEBI:139521"/>
        <dbReference type="EC" id="1.11.1.7"/>
    </reaction>
</comment>
<evidence type="ECO:0000256" key="3">
    <source>
        <dbReference type="ARBA" id="ARBA00012313"/>
    </source>
</evidence>
<dbReference type="CDD" id="cd00693">
    <property type="entry name" value="secretory_peroxidase"/>
    <property type="match status" value="1"/>
</dbReference>
<feature type="binding site" evidence="16">
    <location>
        <position position="191"/>
    </location>
    <ligand>
        <name>Ca(2+)</name>
        <dbReference type="ChEBI" id="CHEBI:29108"/>
        <label>2</label>
    </ligand>
</feature>
<dbReference type="GeneID" id="100840934"/>
<comment type="cofactor">
    <cofactor evidence="16 18">
        <name>Ca(2+)</name>
        <dbReference type="ChEBI" id="CHEBI:29108"/>
    </cofactor>
    <text evidence="16 18">Binds 2 calcium ions per subunit.</text>
</comment>
<accession>I1I6A5</accession>
<evidence type="ECO:0000256" key="10">
    <source>
        <dbReference type="ARBA" id="ARBA00023004"/>
    </source>
</evidence>
<reference evidence="21" key="3">
    <citation type="submission" date="2018-08" db="UniProtKB">
        <authorList>
            <consortium name="EnsemblPlants"/>
        </authorList>
    </citation>
    <scope>IDENTIFICATION</scope>
    <source>
        <strain evidence="21">cv. Bd21</strain>
    </source>
</reference>
<dbReference type="InterPro" id="IPR002016">
    <property type="entry name" value="Haem_peroxidase"/>
</dbReference>
<dbReference type="PRINTS" id="PR00461">
    <property type="entry name" value="PLPEROXIDASE"/>
</dbReference>
<comment type="cofactor">
    <cofactor evidence="16 18">
        <name>heme b</name>
        <dbReference type="ChEBI" id="CHEBI:60344"/>
    </cofactor>
    <text evidence="16 18">Binds 1 heme b (iron(II)-protoporphyrin IX) group per subunit.</text>
</comment>
<comment type="similarity">
    <text evidence="2">Belongs to the peroxidase family. Ascorbate peroxidase subfamily.</text>
</comment>
<feature type="disulfide bond" evidence="17">
    <location>
        <begin position="197"/>
        <end position="230"/>
    </location>
</feature>
<evidence type="ECO:0000256" key="2">
    <source>
        <dbReference type="ARBA" id="ARBA00006873"/>
    </source>
</evidence>
<dbReference type="eggNOG" id="ENOG502QPI1">
    <property type="taxonomic scope" value="Eukaryota"/>
</dbReference>
<feature type="disulfide bond" evidence="17">
    <location>
        <begin position="34"/>
        <end position="113"/>
    </location>
</feature>
<feature type="domain" description="Plant heme peroxidase family profile" evidence="19">
    <location>
        <begin position="24"/>
        <end position="323"/>
    </location>
</feature>
<dbReference type="FunCoup" id="I1I6A5">
    <property type="interactions" value="838"/>
</dbReference>
<protein>
    <recommendedName>
        <fullName evidence="3 18">Peroxidase</fullName>
        <ecNumber evidence="3 18">1.11.1.7</ecNumber>
    </recommendedName>
</protein>
<dbReference type="InterPro" id="IPR010255">
    <property type="entry name" value="Haem_peroxidase_sf"/>
</dbReference>
<evidence type="ECO:0000256" key="8">
    <source>
        <dbReference type="ARBA" id="ARBA00022837"/>
    </source>
</evidence>
<dbReference type="GO" id="GO:0042744">
    <property type="term" value="P:hydrogen peroxide catabolic process"/>
    <property type="evidence" value="ECO:0007669"/>
    <property type="project" value="UniProtKB-KW"/>
</dbReference>
<evidence type="ECO:0000256" key="12">
    <source>
        <dbReference type="ARBA" id="ARBA00023283"/>
    </source>
</evidence>
<dbReference type="Pfam" id="PF00141">
    <property type="entry name" value="peroxidase"/>
    <property type="match status" value="1"/>
</dbReference>
<keyword evidence="9 18" id="KW-0560">Oxidoreductase</keyword>
<feature type="binding site" evidence="16">
    <location>
        <position position="74"/>
    </location>
    <ligand>
        <name>Ca(2+)</name>
        <dbReference type="ChEBI" id="CHEBI:29108"/>
        <label>1</label>
    </ligand>
</feature>
<evidence type="ECO:0000256" key="18">
    <source>
        <dbReference type="RuleBase" id="RU362060"/>
    </source>
</evidence>
<evidence type="ECO:0000256" key="9">
    <source>
        <dbReference type="ARBA" id="ARBA00023002"/>
    </source>
</evidence>
<evidence type="ECO:0000313" key="21">
    <source>
        <dbReference type="EnsemblPlants" id="KQJ97860"/>
    </source>
</evidence>
<reference evidence="20 21" key="1">
    <citation type="journal article" date="2010" name="Nature">
        <title>Genome sequencing and analysis of the model grass Brachypodium distachyon.</title>
        <authorList>
            <consortium name="International Brachypodium Initiative"/>
        </authorList>
    </citation>
    <scope>NUCLEOTIDE SEQUENCE [LARGE SCALE GENOMIC DNA]</scope>
    <source>
        <strain evidence="20 21">Bd21</strain>
    </source>
</reference>
<evidence type="ECO:0000256" key="14">
    <source>
        <dbReference type="PIRSR" id="PIRSR600823-1"/>
    </source>
</evidence>
<comment type="similarity">
    <text evidence="18">Belongs to the peroxidase family. Classical plant (class III) peroxidase subfamily.</text>
</comment>
<evidence type="ECO:0000256" key="13">
    <source>
        <dbReference type="ARBA" id="ARBA00023324"/>
    </source>
</evidence>
<comment type="function">
    <text evidence="18">Removal of H(2)O(2), oxidation of toxic reductants, biosynthesis and degradation of lignin, suberization, auxin catabolism, response to environmental stresses such as wounding, pathogen attack and oxidative stress.</text>
</comment>
<evidence type="ECO:0000256" key="1">
    <source>
        <dbReference type="ARBA" id="ARBA00000189"/>
    </source>
</evidence>
<dbReference type="GO" id="GO:0006950">
    <property type="term" value="P:response to stress"/>
    <property type="evidence" value="ECO:0000318"/>
    <property type="project" value="GO_Central"/>
</dbReference>
<feature type="binding site" evidence="16">
    <location>
        <position position="252"/>
    </location>
    <ligand>
        <name>Ca(2+)</name>
        <dbReference type="ChEBI" id="CHEBI:29108"/>
        <label>2</label>
    </ligand>
</feature>
<feature type="binding site" evidence="15">
    <location>
        <position position="160"/>
    </location>
    <ligand>
        <name>substrate</name>
    </ligand>
</feature>
<evidence type="ECO:0000313" key="22">
    <source>
        <dbReference type="Proteomes" id="UP000008810"/>
    </source>
</evidence>
<keyword evidence="18" id="KW-0964">Secreted</keyword>
<feature type="signal peptide" evidence="18">
    <location>
        <begin position="1"/>
        <end position="23"/>
    </location>
</feature>
<dbReference type="GO" id="GO:0004601">
    <property type="term" value="F:peroxidase activity"/>
    <property type="evidence" value="ECO:0000318"/>
    <property type="project" value="GO_Central"/>
</dbReference>
<dbReference type="PRINTS" id="PR00458">
    <property type="entry name" value="PEROXIDASE"/>
</dbReference>
<feature type="binding site" description="axial binding residue" evidence="16">
    <location>
        <position position="190"/>
    </location>
    <ligand>
        <name>heme b</name>
        <dbReference type="ChEBI" id="CHEBI:60344"/>
    </ligand>
    <ligandPart>
        <name>Fe</name>
        <dbReference type="ChEBI" id="CHEBI:18248"/>
    </ligandPart>
</feature>
<dbReference type="PANTHER" id="PTHR31517">
    <property type="match status" value="1"/>
</dbReference>
<evidence type="ECO:0000256" key="7">
    <source>
        <dbReference type="ARBA" id="ARBA00022729"/>
    </source>
</evidence>
<dbReference type="Proteomes" id="UP000008810">
    <property type="component" value="Chromosome 3"/>
</dbReference>
<keyword evidence="5 18" id="KW-0349">Heme</keyword>
<feature type="binding site" evidence="16">
    <location>
        <position position="87"/>
    </location>
    <ligand>
        <name>Ca(2+)</name>
        <dbReference type="ChEBI" id="CHEBI:29108"/>
        <label>1</label>
    </ligand>
</feature>
<proteinExistence type="inferred from homology"/>
<keyword evidence="11 17" id="KW-1015">Disulfide bond</keyword>
<dbReference type="GO" id="GO:0140825">
    <property type="term" value="F:lactoperoxidase activity"/>
    <property type="evidence" value="ECO:0007669"/>
    <property type="project" value="UniProtKB-EC"/>
</dbReference>
<feature type="disulfide bond" evidence="17">
    <location>
        <begin position="70"/>
        <end position="75"/>
    </location>
</feature>
<feature type="binding site" evidence="16">
    <location>
        <position position="69"/>
    </location>
    <ligand>
        <name>Ca(2+)</name>
        <dbReference type="ChEBI" id="CHEBI:29108"/>
        <label>1</label>
    </ligand>
</feature>
<reference evidence="20" key="2">
    <citation type="submission" date="2017-06" db="EMBL/GenBank/DDBJ databases">
        <title>WGS assembly of Brachypodium distachyon.</title>
        <authorList>
            <consortium name="The International Brachypodium Initiative"/>
            <person name="Lucas S."/>
            <person name="Harmon-Smith M."/>
            <person name="Lail K."/>
            <person name="Tice H."/>
            <person name="Grimwood J."/>
            <person name="Bruce D."/>
            <person name="Barry K."/>
            <person name="Shu S."/>
            <person name="Lindquist E."/>
            <person name="Wang M."/>
            <person name="Pitluck S."/>
            <person name="Vogel J.P."/>
            <person name="Garvin D.F."/>
            <person name="Mockler T.C."/>
            <person name="Schmutz J."/>
            <person name="Rokhsar D."/>
            <person name="Bevan M.W."/>
        </authorList>
    </citation>
    <scope>NUCLEOTIDE SEQUENCE</scope>
    <source>
        <strain evidence="20">Bd21</strain>
    </source>
</reference>
<evidence type="ECO:0000256" key="16">
    <source>
        <dbReference type="PIRSR" id="PIRSR600823-3"/>
    </source>
</evidence>
<keyword evidence="13 18" id="KW-0376">Hydrogen peroxide</keyword>
<dbReference type="InterPro" id="IPR033905">
    <property type="entry name" value="Secretory_peroxidase"/>
</dbReference>
<dbReference type="FunFam" id="1.10.420.10:FF:000007">
    <property type="entry name" value="Peroxidase"/>
    <property type="match status" value="1"/>
</dbReference>
<dbReference type="SUPFAM" id="SSF48113">
    <property type="entry name" value="Heme-dependent peroxidases"/>
    <property type="match status" value="1"/>
</dbReference>
<dbReference type="GO" id="GO:0006979">
    <property type="term" value="P:response to oxidative stress"/>
    <property type="evidence" value="ECO:0007669"/>
    <property type="project" value="UniProtKB-UniRule"/>
</dbReference>
<evidence type="ECO:0000256" key="11">
    <source>
        <dbReference type="ARBA" id="ARBA00023157"/>
    </source>
</evidence>
<keyword evidence="7 18" id="KW-0732">Signal</keyword>
<dbReference type="InterPro" id="IPR019793">
    <property type="entry name" value="Peroxidases_heam-ligand_BS"/>
</dbReference>
<keyword evidence="22" id="KW-1185">Reference proteome</keyword>
<dbReference type="GO" id="GO:0020037">
    <property type="term" value="F:heme binding"/>
    <property type="evidence" value="ECO:0007669"/>
    <property type="project" value="UniProtKB-UniRule"/>
</dbReference>
<feature type="active site" description="Proton acceptor" evidence="14">
    <location>
        <position position="68"/>
    </location>
</feature>
<evidence type="ECO:0000256" key="6">
    <source>
        <dbReference type="ARBA" id="ARBA00022723"/>
    </source>
</evidence>
<dbReference type="GO" id="GO:0009505">
    <property type="term" value="C:plant-type cell wall"/>
    <property type="evidence" value="ECO:0000318"/>
    <property type="project" value="GO_Central"/>
</dbReference>
<feature type="binding site" evidence="16">
    <location>
        <position position="244"/>
    </location>
    <ligand>
        <name>Ca(2+)</name>
        <dbReference type="ChEBI" id="CHEBI:29108"/>
        <label>2</label>
    </ligand>
</feature>
<keyword evidence="4 18" id="KW-0575">Peroxidase</keyword>
<dbReference type="OMA" id="AMIRLYF"/>
<keyword evidence="12" id="KW-0873">Pyrrolidone carboxylic acid</keyword>
<dbReference type="GO" id="GO:0046872">
    <property type="term" value="F:metal ion binding"/>
    <property type="evidence" value="ECO:0007669"/>
    <property type="project" value="UniProtKB-UniRule"/>
</dbReference>
<evidence type="ECO:0000259" key="19">
    <source>
        <dbReference type="PROSITE" id="PS50873"/>
    </source>
</evidence>
<dbReference type="PROSITE" id="PS50873">
    <property type="entry name" value="PEROXIDASE_4"/>
    <property type="match status" value="1"/>
</dbReference>
<dbReference type="PANTHER" id="PTHR31517:SF84">
    <property type="entry name" value="PEROXIDASE"/>
    <property type="match status" value="1"/>
</dbReference>
<organism evidence="21">
    <name type="scientific">Brachypodium distachyon</name>
    <name type="common">Purple false brome</name>
    <name type="synonym">Trachynia distachya</name>
    <dbReference type="NCBI Taxonomy" id="15368"/>
    <lineage>
        <taxon>Eukaryota</taxon>
        <taxon>Viridiplantae</taxon>
        <taxon>Streptophyta</taxon>
        <taxon>Embryophyta</taxon>
        <taxon>Tracheophyta</taxon>
        <taxon>Spermatophyta</taxon>
        <taxon>Magnoliopsida</taxon>
        <taxon>Liliopsida</taxon>
        <taxon>Poales</taxon>
        <taxon>Poaceae</taxon>
        <taxon>BOP clade</taxon>
        <taxon>Pooideae</taxon>
        <taxon>Stipodae</taxon>
        <taxon>Brachypodieae</taxon>
        <taxon>Brachypodium</taxon>
    </lineage>
</organism>
<dbReference type="GO" id="GO:0005576">
    <property type="term" value="C:extracellular region"/>
    <property type="evidence" value="ECO:0007669"/>
    <property type="project" value="UniProtKB-SubCell"/>
</dbReference>
<gene>
    <name evidence="21" type="primary">LOC100840934</name>
    <name evidence="20" type="ORF">BRADI_3g33780v3</name>
</gene>
<feature type="disulfide bond" evidence="17">
    <location>
        <begin position="119"/>
        <end position="319"/>
    </location>
</feature>
<evidence type="ECO:0000313" key="20">
    <source>
        <dbReference type="EMBL" id="KQJ97860.1"/>
    </source>
</evidence>
<dbReference type="EMBL" id="CM000882">
    <property type="protein sequence ID" value="KQJ97860.1"/>
    <property type="molecule type" value="Genomic_DNA"/>
</dbReference>
<evidence type="ECO:0000256" key="15">
    <source>
        <dbReference type="PIRSR" id="PIRSR600823-2"/>
    </source>
</evidence>
<sequence length="323" mass="34706">MQAAGGRCAALLVLAWSAWCCGAQLAEKYYDGKCGNGTSVEAIIQGAVKARLAWDQRIVAGLLHMQFHDCFVEGCDASLLLDGPSSEKTAPQNSGIFGFDFIDDVKSLLEAQCPGVVSCADIIIAATRDAVALCGGPSYSVQLGRLDGKSSAAWMCSDLPSPHIGIPKAIDVFAKKGFNAFEMVTLMGAHTVGVTHCSVIMDRLFNFNGTGATDPSMDPGYAWVLKTFACPKGQPFDNIVYLDDPSSILTVDKSYFKQIFLGRGVLPVDQELRDDPTTGWMIKFFATTDFFNSMFGYALNKLAALDVKTGADGEIRTNCRVTN</sequence>
<dbReference type="InterPro" id="IPR000823">
    <property type="entry name" value="Peroxidase_pln"/>
</dbReference>
<dbReference type="EC" id="1.11.1.7" evidence="3 18"/>
<feature type="binding site" evidence="16">
    <location>
        <position position="72"/>
    </location>
    <ligand>
        <name>Ca(2+)</name>
        <dbReference type="ChEBI" id="CHEBI:29108"/>
        <label>1</label>
    </ligand>
</feature>
<dbReference type="Gramene" id="KQJ97860">
    <property type="protein sequence ID" value="KQJ97860"/>
    <property type="gene ID" value="BRADI_3g33780v3"/>
</dbReference>
<dbReference type="PROSITE" id="PS00435">
    <property type="entry name" value="PEROXIDASE_1"/>
    <property type="match status" value="1"/>
</dbReference>
<dbReference type="Gene3D" id="1.10.420.10">
    <property type="entry name" value="Peroxidase, domain 2"/>
    <property type="match status" value="1"/>
</dbReference>
<dbReference type="STRING" id="15368.I1I6A5"/>
<dbReference type="Gene3D" id="1.10.520.10">
    <property type="match status" value="1"/>
</dbReference>
<keyword evidence="10 16" id="KW-0408">Iron</keyword>
<evidence type="ECO:0000256" key="4">
    <source>
        <dbReference type="ARBA" id="ARBA00022559"/>
    </source>
</evidence>
<evidence type="ECO:0000256" key="5">
    <source>
        <dbReference type="ARBA" id="ARBA00022617"/>
    </source>
</evidence>
<keyword evidence="8 16" id="KW-0106">Calcium</keyword>
<comment type="subcellular location">
    <subcellularLocation>
        <location evidence="18">Secreted</location>
    </subcellularLocation>
</comment>
<keyword evidence="6 16" id="KW-0479">Metal-binding</keyword>